<reference evidence="1 2" key="1">
    <citation type="submission" date="2017-10" db="EMBL/GenBank/DDBJ databases">
        <authorList>
            <person name="Banno H."/>
            <person name="Chua N.-H."/>
        </authorList>
    </citation>
    <scope>NUCLEOTIDE SEQUENCE [LARGE SCALE GENOMIC DNA]</scope>
    <source>
        <strain evidence="1">Vibrio tapetis CECT4600</strain>
    </source>
</reference>
<dbReference type="Proteomes" id="UP000235828">
    <property type="component" value="Chromosome A"/>
</dbReference>
<dbReference type="EMBL" id="LT960611">
    <property type="protein sequence ID" value="SON50590.1"/>
    <property type="molecule type" value="Genomic_DNA"/>
</dbReference>
<dbReference type="KEGG" id="vta:A2617"/>
<sequence>MAVILVLIFELLLSYGYYIANVHYNNIDLDQKTTKNLNYFTVKRLR</sequence>
<name>A0A2N8ZFC5_9VIBR</name>
<evidence type="ECO:0000313" key="2">
    <source>
        <dbReference type="Proteomes" id="UP000235828"/>
    </source>
</evidence>
<organism evidence="1 2">
    <name type="scientific">Vibrio tapetis subsp. tapetis</name>
    <dbReference type="NCBI Taxonomy" id="1671868"/>
    <lineage>
        <taxon>Bacteria</taxon>
        <taxon>Pseudomonadati</taxon>
        <taxon>Pseudomonadota</taxon>
        <taxon>Gammaproteobacteria</taxon>
        <taxon>Vibrionales</taxon>
        <taxon>Vibrionaceae</taxon>
        <taxon>Vibrio</taxon>
    </lineage>
</organism>
<accession>A0A2N8ZFC5</accession>
<keyword evidence="2" id="KW-1185">Reference proteome</keyword>
<proteinExistence type="predicted"/>
<evidence type="ECO:0000313" key="1">
    <source>
        <dbReference type="EMBL" id="SON50590.1"/>
    </source>
</evidence>
<dbReference type="AlphaFoldDB" id="A0A2N8ZFC5"/>
<protein>
    <submittedName>
        <fullName evidence="1">Uncharacterized protein</fullName>
    </submittedName>
</protein>
<gene>
    <name evidence="1" type="ORF">VTAP4600_A2617</name>
</gene>